<sequence length="118" mass="13756">MMLKNKSIQKYISLLLVSVYAFVVLFSAKFHHHSHGFFQDGGFSKTEKSVSSFSKITGPDDCVACHFLTHKISFSPEEFAYRIFPAEEGSQYETFYLCREFSSDLRYFYLRGPPFFFI</sequence>
<evidence type="ECO:0000313" key="1">
    <source>
        <dbReference type="EMBL" id="AZI19744.1"/>
    </source>
</evidence>
<proteinExistence type="predicted"/>
<organism evidence="1 2">
    <name type="scientific">Chryseobacterium taklimakanense</name>
    <dbReference type="NCBI Taxonomy" id="536441"/>
    <lineage>
        <taxon>Bacteria</taxon>
        <taxon>Pseudomonadati</taxon>
        <taxon>Bacteroidota</taxon>
        <taxon>Flavobacteriia</taxon>
        <taxon>Flavobacteriales</taxon>
        <taxon>Weeksellaceae</taxon>
        <taxon>Chryseobacterium group</taxon>
        <taxon>Chryseobacterium</taxon>
    </lineage>
</organism>
<dbReference type="AlphaFoldDB" id="A0A3G8WNJ7"/>
<dbReference type="Proteomes" id="UP000282297">
    <property type="component" value="Chromosome"/>
</dbReference>
<name>A0A3G8WNJ7_9FLAO</name>
<evidence type="ECO:0000313" key="2">
    <source>
        <dbReference type="Proteomes" id="UP000282297"/>
    </source>
</evidence>
<accession>A0A3G8WNJ7</accession>
<dbReference type="EMBL" id="CP034171">
    <property type="protein sequence ID" value="AZI19744.1"/>
    <property type="molecule type" value="Genomic_DNA"/>
</dbReference>
<gene>
    <name evidence="1" type="ORF">EIH08_02485</name>
</gene>
<reference evidence="2" key="1">
    <citation type="submission" date="2018-11" db="EMBL/GenBank/DDBJ databases">
        <title>Proposal to divide the Flavobacteriaceae and reorganize its genera based on Amino Acid Identity values calculated from whole genome sequences.</title>
        <authorList>
            <person name="Nicholson A.C."/>
            <person name="Gulvik C.A."/>
            <person name="Whitney A.M."/>
            <person name="Humrighouse B.W."/>
            <person name="Bell M."/>
            <person name="Holmes B."/>
            <person name="Steigerwalt A.B."/>
            <person name="Villarma A."/>
            <person name="Sheth M."/>
            <person name="Batra D."/>
            <person name="Pryor J."/>
            <person name="Bernardet J.-F."/>
            <person name="Hugo C."/>
            <person name="Kampfer P."/>
            <person name="Newman J.D."/>
            <person name="McQuiston J.R."/>
        </authorList>
    </citation>
    <scope>NUCLEOTIDE SEQUENCE [LARGE SCALE GENOMIC DNA]</scope>
    <source>
        <strain evidence="2">H4753</strain>
    </source>
</reference>
<protein>
    <submittedName>
        <fullName evidence="1">Uncharacterized protein</fullName>
    </submittedName>
</protein>